<sequence>MWEWSKSVAEYAAAAAWTSTQSGETEPKYGEPEYWAEKTAEGQSTEGDGVGIAARDPMLCEYDLAG</sequence>
<reference evidence="1 2" key="1">
    <citation type="submission" date="2020-10" db="EMBL/GenBank/DDBJ databases">
        <title>Identification of Nocardia species via Next-generation sequencing and recognition of intraspecies genetic diversity.</title>
        <authorList>
            <person name="Li P."/>
            <person name="Li P."/>
            <person name="Lu B."/>
        </authorList>
    </citation>
    <scope>NUCLEOTIDE SEQUENCE [LARGE SCALE GENOMIC DNA]</scope>
    <source>
        <strain evidence="1 2">BJ06-0157</strain>
    </source>
</reference>
<keyword evidence="2" id="KW-1185">Reference proteome</keyword>
<dbReference type="Proteomes" id="UP000702209">
    <property type="component" value="Unassembled WGS sequence"/>
</dbReference>
<gene>
    <name evidence="1" type="ORF">IU459_14340</name>
</gene>
<proteinExistence type="predicted"/>
<evidence type="ECO:0000313" key="2">
    <source>
        <dbReference type="Proteomes" id="UP000702209"/>
    </source>
</evidence>
<dbReference type="RefSeq" id="WP_195130007.1">
    <property type="nucleotide sequence ID" value="NZ_JADLQX010000009.1"/>
</dbReference>
<comment type="caution">
    <text evidence="1">The sequence shown here is derived from an EMBL/GenBank/DDBJ whole genome shotgun (WGS) entry which is preliminary data.</text>
</comment>
<protein>
    <submittedName>
        <fullName evidence="1">Uncharacterized protein</fullName>
    </submittedName>
</protein>
<organism evidence="1 2">
    <name type="scientific">Nocardia amamiensis</name>
    <dbReference type="NCBI Taxonomy" id="404578"/>
    <lineage>
        <taxon>Bacteria</taxon>
        <taxon>Bacillati</taxon>
        <taxon>Actinomycetota</taxon>
        <taxon>Actinomycetes</taxon>
        <taxon>Mycobacteriales</taxon>
        <taxon>Nocardiaceae</taxon>
        <taxon>Nocardia</taxon>
    </lineage>
</organism>
<dbReference type="EMBL" id="JADLQX010000009">
    <property type="protein sequence ID" value="MBF6298712.1"/>
    <property type="molecule type" value="Genomic_DNA"/>
</dbReference>
<name>A0ABS0CSD7_9NOCA</name>
<accession>A0ABS0CSD7</accession>
<evidence type="ECO:0000313" key="1">
    <source>
        <dbReference type="EMBL" id="MBF6298712.1"/>
    </source>
</evidence>